<dbReference type="GO" id="GO:0005615">
    <property type="term" value="C:extracellular space"/>
    <property type="evidence" value="ECO:0007669"/>
    <property type="project" value="TreeGrafter"/>
</dbReference>
<proteinExistence type="predicted"/>
<dbReference type="Pfam" id="PF00051">
    <property type="entry name" value="Kringle"/>
    <property type="match status" value="2"/>
</dbReference>
<dbReference type="AlphaFoldDB" id="A0A8B8B029"/>
<comment type="caution">
    <text evidence="3">Lacks conserved residue(s) required for the propagation of feature annotation.</text>
</comment>
<dbReference type="PANTHER" id="PTHR24261:SF7">
    <property type="entry name" value="KRINGLE DOMAIN-CONTAINING PROTEIN"/>
    <property type="match status" value="1"/>
</dbReference>
<gene>
    <name evidence="8" type="primary">LOC111106399</name>
</gene>
<dbReference type="InterPro" id="IPR013806">
    <property type="entry name" value="Kringle-like"/>
</dbReference>
<dbReference type="KEGG" id="cvn:111106399"/>
<keyword evidence="5" id="KW-0732">Signal</keyword>
<evidence type="ECO:0000256" key="5">
    <source>
        <dbReference type="SAM" id="SignalP"/>
    </source>
</evidence>
<dbReference type="PROSITE" id="PS50070">
    <property type="entry name" value="KRINGLE_2"/>
    <property type="match status" value="2"/>
</dbReference>
<keyword evidence="2 3" id="KW-1015">Disulfide bond</keyword>
<dbReference type="InterPro" id="IPR038178">
    <property type="entry name" value="Kringle_sf"/>
</dbReference>
<dbReference type="GO" id="GO:0004175">
    <property type="term" value="F:endopeptidase activity"/>
    <property type="evidence" value="ECO:0007669"/>
    <property type="project" value="TreeGrafter"/>
</dbReference>
<evidence type="ECO:0000313" key="8">
    <source>
        <dbReference type="RefSeq" id="XP_022296767.1"/>
    </source>
</evidence>
<evidence type="ECO:0000259" key="6">
    <source>
        <dbReference type="PROSITE" id="PS50070"/>
    </source>
</evidence>
<dbReference type="InterPro" id="IPR000001">
    <property type="entry name" value="Kringle"/>
</dbReference>
<protein>
    <submittedName>
        <fullName evidence="8">Plasminogen-like</fullName>
    </submittedName>
</protein>
<feature type="chain" id="PRO_5034175066" evidence="5">
    <location>
        <begin position="24"/>
        <end position="291"/>
    </location>
</feature>
<evidence type="ECO:0000256" key="3">
    <source>
        <dbReference type="PROSITE-ProRule" id="PRU00121"/>
    </source>
</evidence>
<dbReference type="PANTHER" id="PTHR24261">
    <property type="entry name" value="PLASMINOGEN-RELATED"/>
    <property type="match status" value="1"/>
</dbReference>
<dbReference type="GeneID" id="111106399"/>
<dbReference type="InterPro" id="IPR050759">
    <property type="entry name" value="Serine_protease_kringle"/>
</dbReference>
<keyword evidence="4" id="KW-0472">Membrane</keyword>
<keyword evidence="4" id="KW-1133">Transmembrane helix</keyword>
<accession>A0A8B8B029</accession>
<dbReference type="InterPro" id="IPR018056">
    <property type="entry name" value="Kringle_CS"/>
</dbReference>
<feature type="domain" description="Kringle" evidence="6">
    <location>
        <begin position="33"/>
        <end position="104"/>
    </location>
</feature>
<dbReference type="SUPFAM" id="SSF57440">
    <property type="entry name" value="Kringle-like"/>
    <property type="match status" value="2"/>
</dbReference>
<dbReference type="GO" id="GO:0005102">
    <property type="term" value="F:signaling receptor binding"/>
    <property type="evidence" value="ECO:0007669"/>
    <property type="project" value="TreeGrafter"/>
</dbReference>
<dbReference type="Proteomes" id="UP000694844">
    <property type="component" value="Chromosome 8"/>
</dbReference>
<feature type="transmembrane region" description="Helical" evidence="4">
    <location>
        <begin position="228"/>
        <end position="251"/>
    </location>
</feature>
<dbReference type="PRINTS" id="PR00018">
    <property type="entry name" value="KRINGLE"/>
</dbReference>
<dbReference type="CDD" id="cd00108">
    <property type="entry name" value="KR"/>
    <property type="match status" value="2"/>
</dbReference>
<evidence type="ECO:0000256" key="1">
    <source>
        <dbReference type="ARBA" id="ARBA00022572"/>
    </source>
</evidence>
<evidence type="ECO:0000313" key="7">
    <source>
        <dbReference type="Proteomes" id="UP000694844"/>
    </source>
</evidence>
<sequence>MSPLERMCRITVILMGFLYMVEGQLECKITTVGKEYEGRKNVTVSGRQCQAWGSQYPHEHTFGERGYLLLLGNKCRNPDGEPGGPWCYTLDKNKRWEYCGIPLCNLTDDECYEEGKGRTYLGKINVTESGFPCRPWDSEDAFVYEVFKGQENYCRSPDNAPFPWCLSSAPGRRWEKCRIPVCGSTETTTTTTTTTTTKTLTQANPREAEEFTGDKENKCISNTLNIEIITVVTLGCVLVMLAACVYITMLLRRNWSQHLTLSGNNHKEPARENNAYEVGFSDNQPIVNSHF</sequence>
<feature type="signal peptide" evidence="5">
    <location>
        <begin position="1"/>
        <end position="23"/>
    </location>
</feature>
<keyword evidence="1 3" id="KW-0420">Kringle</keyword>
<feature type="domain" description="Kringle" evidence="6">
    <location>
        <begin position="110"/>
        <end position="182"/>
    </location>
</feature>
<dbReference type="PROSITE" id="PS00021">
    <property type="entry name" value="KRINGLE_1"/>
    <property type="match status" value="1"/>
</dbReference>
<dbReference type="RefSeq" id="XP_022296767.1">
    <property type="nucleotide sequence ID" value="XM_022441059.1"/>
</dbReference>
<evidence type="ECO:0000256" key="2">
    <source>
        <dbReference type="ARBA" id="ARBA00023157"/>
    </source>
</evidence>
<dbReference type="OrthoDB" id="5917794at2759"/>
<feature type="disulfide bond" evidence="3">
    <location>
        <begin position="154"/>
        <end position="177"/>
    </location>
</feature>
<dbReference type="SMART" id="SM00130">
    <property type="entry name" value="KR"/>
    <property type="match status" value="2"/>
</dbReference>
<reference evidence="8" key="1">
    <citation type="submission" date="2025-08" db="UniProtKB">
        <authorList>
            <consortium name="RefSeq"/>
        </authorList>
    </citation>
    <scope>IDENTIFICATION</scope>
    <source>
        <tissue evidence="8">Whole sample</tissue>
    </source>
</reference>
<dbReference type="Gene3D" id="2.40.20.10">
    <property type="entry name" value="Plasminogen Kringle 4"/>
    <property type="match status" value="2"/>
</dbReference>
<keyword evidence="4" id="KW-0812">Transmembrane</keyword>
<evidence type="ECO:0000256" key="4">
    <source>
        <dbReference type="SAM" id="Phobius"/>
    </source>
</evidence>
<organism evidence="7 8">
    <name type="scientific">Crassostrea virginica</name>
    <name type="common">Eastern oyster</name>
    <dbReference type="NCBI Taxonomy" id="6565"/>
    <lineage>
        <taxon>Eukaryota</taxon>
        <taxon>Metazoa</taxon>
        <taxon>Spiralia</taxon>
        <taxon>Lophotrochozoa</taxon>
        <taxon>Mollusca</taxon>
        <taxon>Bivalvia</taxon>
        <taxon>Autobranchia</taxon>
        <taxon>Pteriomorphia</taxon>
        <taxon>Ostreida</taxon>
        <taxon>Ostreoidea</taxon>
        <taxon>Ostreidae</taxon>
        <taxon>Crassostrea</taxon>
    </lineage>
</organism>
<keyword evidence="7" id="KW-1185">Reference proteome</keyword>
<name>A0A8B8B029_CRAVI</name>